<protein>
    <submittedName>
        <fullName evidence="2">Beta-propeller domain-containing protein</fullName>
    </submittedName>
</protein>
<reference evidence="3" key="1">
    <citation type="submission" date="2023-09" db="EMBL/GenBank/DDBJ databases">
        <authorList>
            <person name="Li S."/>
            <person name="Li X."/>
            <person name="Zhang C."/>
            <person name="Zhao Z."/>
        </authorList>
    </citation>
    <scope>NUCLEOTIDE SEQUENCE [LARGE SCALE GENOMIC DNA]</scope>
    <source>
        <strain evidence="3">SQ149</strain>
    </source>
</reference>
<dbReference type="EMBL" id="CP134145">
    <property type="protein sequence ID" value="WNC73085.1"/>
    <property type="molecule type" value="Genomic_DNA"/>
</dbReference>
<dbReference type="Proteomes" id="UP001258994">
    <property type="component" value="Chromosome"/>
</dbReference>
<accession>A0ABY9TZ59</accession>
<sequence length="687" mass="77436">MNIIKSLNYLALIFLLASCGSDSSNNSNDKDQAYKIIELDTPAASTEGFRKANNADETLSTIRNNMLYSANYFYFNGASDINPEVVAAESAPTSSTDDSGSNFSKTNLIEAGVDEADRVKYDGDNLYILAEQGYGYAHVGTVGGDDVSIAEPVDNTSWYSEKSYIRIMEANENNQTIEISRIESTDNYNFQSLYLNDKQLTVFANDYHYNEVTDDWGISNYQSRESLHIFTYDTSVPAIPTLTKSIEIEGYLLQSRRIDNKLYVISSYNPNQPELTFPAPETDDEYKANEEQLAALPTEHLLPMIRFDNQDVKLLNQPEDCYIPADNTSNSVNGNIINISVFDLTAPEQYSSTCINGYYHDFYMSENAIYLTSTIWSEEHNESNTVIQQMQLNENGVDYRSTGIVPGYLGQGAKFRINENNGLVRIVTTKRVDDENDRLDHQLFLLQTNDENNQLEAIGQLPNNSRSKEIGKANEDIFAVRFFQDRVYVVTFERTDPLYVIDLSNPDDPLIAGELEIPGFSTYLHPLGENYLFGIGQEGDGRDGVKLGLFDISQLDQPKQLASTVIGDRYSWSQALYEHHAISILNTEASKYRLAFPVEVNLSDSSVGYSNWDHTGLYLFDLDLKNEQNPISNTGVIKAEQRNQERSYPYYYSNGRSVIDGDNIHYIHGPFVFSGVWQQPELAVGPQ</sequence>
<dbReference type="Pfam" id="PF09826">
    <property type="entry name" value="Beta_propel"/>
    <property type="match status" value="1"/>
</dbReference>
<feature type="chain" id="PRO_5045976975" evidence="1">
    <location>
        <begin position="25"/>
        <end position="687"/>
    </location>
</feature>
<dbReference type="PROSITE" id="PS51257">
    <property type="entry name" value="PROKAR_LIPOPROTEIN"/>
    <property type="match status" value="1"/>
</dbReference>
<keyword evidence="3" id="KW-1185">Reference proteome</keyword>
<evidence type="ECO:0000313" key="3">
    <source>
        <dbReference type="Proteomes" id="UP001258994"/>
    </source>
</evidence>
<dbReference type="RefSeq" id="WP_348392198.1">
    <property type="nucleotide sequence ID" value="NZ_CP134145.1"/>
</dbReference>
<evidence type="ECO:0000256" key="1">
    <source>
        <dbReference type="SAM" id="SignalP"/>
    </source>
</evidence>
<name>A0ABY9TZ59_9GAMM</name>
<keyword evidence="1" id="KW-0732">Signal</keyword>
<dbReference type="InterPro" id="IPR019198">
    <property type="entry name" value="Beta_propeller_containing"/>
</dbReference>
<organism evidence="2 3">
    <name type="scientific">Thalassotalea psychrophila</name>
    <dbReference type="NCBI Taxonomy" id="3065647"/>
    <lineage>
        <taxon>Bacteria</taxon>
        <taxon>Pseudomonadati</taxon>
        <taxon>Pseudomonadota</taxon>
        <taxon>Gammaproteobacteria</taxon>
        <taxon>Alteromonadales</taxon>
        <taxon>Colwelliaceae</taxon>
        <taxon>Thalassotalea</taxon>
    </lineage>
</organism>
<gene>
    <name evidence="2" type="ORF">RGQ13_03620</name>
</gene>
<proteinExistence type="predicted"/>
<feature type="signal peptide" evidence="1">
    <location>
        <begin position="1"/>
        <end position="24"/>
    </location>
</feature>
<evidence type="ECO:0000313" key="2">
    <source>
        <dbReference type="EMBL" id="WNC73085.1"/>
    </source>
</evidence>